<evidence type="ECO:0000256" key="1">
    <source>
        <dbReference type="SAM" id="MobiDB-lite"/>
    </source>
</evidence>
<dbReference type="PANTHER" id="PTHR21719">
    <property type="entry name" value="FI06402P-RELATED"/>
    <property type="match status" value="1"/>
</dbReference>
<sequence length="450" mass="52321">MRLKCPQSFLYFTFLIQVTLAYPKNEQRIKSKNYYSTNWSNPASTTRPIISKYNVDRFRHSSKFPNLDQLKTRIAGLNSDLSTFSNSVDRNSDAKYLKSDTRWSDTGHRLRHHGWSNRNRYTTTTTTTRSLDEELFNNYGELDDDEMEDDYPEDLFNSVVNDDQFDSSNFQAEEPTSTQKSTPEPRKYASLSEYKWEQLGTRQGVQKARKSYMQQKDTSKKSSEESKTTAVVEHYIRVTNSGQCKRPIPKVIPVHLEHPNPSVTYIPHCTVLHRCAEDTGCCKYDATCQYKEREEVTLYFYVKQIGADEAKVEKLTFYNHTECECKEKNHGRNDEQLNTTERQKRVASSTIQSFKIDNANPVKTSSNNIPESLLQKCKCPKEFLPKIKFGLKCFCDCDNNNDDCVRMKKGKEYNSLIDRMCIQKRECGTINCEYGPYNKLIGRCPRYDEA</sequence>
<organism evidence="4 5">
    <name type="scientific">Hypothenemus hampei</name>
    <name type="common">Coffee berry borer</name>
    <dbReference type="NCBI Taxonomy" id="57062"/>
    <lineage>
        <taxon>Eukaryota</taxon>
        <taxon>Metazoa</taxon>
        <taxon>Ecdysozoa</taxon>
        <taxon>Arthropoda</taxon>
        <taxon>Hexapoda</taxon>
        <taxon>Insecta</taxon>
        <taxon>Pterygota</taxon>
        <taxon>Neoptera</taxon>
        <taxon>Endopterygota</taxon>
        <taxon>Coleoptera</taxon>
        <taxon>Polyphaga</taxon>
        <taxon>Cucujiformia</taxon>
        <taxon>Curculionidae</taxon>
        <taxon>Scolytinae</taxon>
        <taxon>Hypothenemus</taxon>
    </lineage>
</organism>
<feature type="chain" id="PRO_5044772331" description="Platelet-derived growth factor (PDGF) family profile domain-containing protein" evidence="2">
    <location>
        <begin position="22"/>
        <end position="450"/>
    </location>
</feature>
<keyword evidence="5" id="KW-1185">Reference proteome</keyword>
<name>A0ABD1F0T4_HYPHA</name>
<feature type="compositionally biased region" description="Polar residues" evidence="1">
    <location>
        <begin position="168"/>
        <end position="182"/>
    </location>
</feature>
<feature type="region of interest" description="Disordered" evidence="1">
    <location>
        <begin position="168"/>
        <end position="192"/>
    </location>
</feature>
<evidence type="ECO:0000313" key="4">
    <source>
        <dbReference type="EMBL" id="KAL1506686.1"/>
    </source>
</evidence>
<feature type="compositionally biased region" description="Basic and acidic residues" evidence="1">
    <location>
        <begin position="217"/>
        <end position="227"/>
    </location>
</feature>
<dbReference type="Proteomes" id="UP001566132">
    <property type="component" value="Unassembled WGS sequence"/>
</dbReference>
<comment type="caution">
    <text evidence="4">The sequence shown here is derived from an EMBL/GenBank/DDBJ whole genome shotgun (WGS) entry which is preliminary data.</text>
</comment>
<keyword evidence="2" id="KW-0732">Signal</keyword>
<dbReference type="InterPro" id="IPR029034">
    <property type="entry name" value="Cystine-knot_cytokine"/>
</dbReference>
<dbReference type="AlphaFoldDB" id="A0ABD1F0T4"/>
<dbReference type="InterPro" id="IPR000072">
    <property type="entry name" value="PDGF/VEGF_dom"/>
</dbReference>
<accession>A0ABD1F0T4</accession>
<reference evidence="4 5" key="1">
    <citation type="submission" date="2024-05" db="EMBL/GenBank/DDBJ databases">
        <title>Genetic variation in Jamaican populations of the coffee berry borer (Hypothenemus hampei).</title>
        <authorList>
            <person name="Errbii M."/>
            <person name="Myrie A."/>
        </authorList>
    </citation>
    <scope>NUCLEOTIDE SEQUENCE [LARGE SCALE GENOMIC DNA]</scope>
    <source>
        <strain evidence="4">JA-Hopewell-2020-01-JO</strain>
        <tissue evidence="4">Whole body</tissue>
    </source>
</reference>
<dbReference type="Pfam" id="PF00341">
    <property type="entry name" value="PDGF"/>
    <property type="match status" value="1"/>
</dbReference>
<evidence type="ECO:0000313" key="5">
    <source>
        <dbReference type="Proteomes" id="UP001566132"/>
    </source>
</evidence>
<dbReference type="PANTHER" id="PTHR21719:SF1">
    <property type="entry name" value="FI06402P-RELATED"/>
    <property type="match status" value="1"/>
</dbReference>
<feature type="region of interest" description="Disordered" evidence="1">
    <location>
        <begin position="205"/>
        <end position="227"/>
    </location>
</feature>
<feature type="domain" description="Platelet-derived growth factor (PDGF) family profile" evidence="3">
    <location>
        <begin position="246"/>
        <end position="330"/>
    </location>
</feature>
<dbReference type="Gene3D" id="2.10.90.10">
    <property type="entry name" value="Cystine-knot cytokines"/>
    <property type="match status" value="1"/>
</dbReference>
<dbReference type="SUPFAM" id="SSF57501">
    <property type="entry name" value="Cystine-knot cytokines"/>
    <property type="match status" value="1"/>
</dbReference>
<evidence type="ECO:0000256" key="2">
    <source>
        <dbReference type="SAM" id="SignalP"/>
    </source>
</evidence>
<protein>
    <recommendedName>
        <fullName evidence="3">Platelet-derived growth factor (PDGF) family profile domain-containing protein</fullName>
    </recommendedName>
</protein>
<evidence type="ECO:0000259" key="3">
    <source>
        <dbReference type="PROSITE" id="PS50278"/>
    </source>
</evidence>
<proteinExistence type="predicted"/>
<dbReference type="PROSITE" id="PS50278">
    <property type="entry name" value="PDGF_2"/>
    <property type="match status" value="1"/>
</dbReference>
<gene>
    <name evidence="4" type="ORF">ABEB36_006006</name>
</gene>
<dbReference type="EMBL" id="JBDJPC010000004">
    <property type="protein sequence ID" value="KAL1506686.1"/>
    <property type="molecule type" value="Genomic_DNA"/>
</dbReference>
<feature type="signal peptide" evidence="2">
    <location>
        <begin position="1"/>
        <end position="21"/>
    </location>
</feature>